<name>A0A0F9CXS1_9ZZZZ</name>
<accession>A0A0F9CXS1</accession>
<dbReference type="AlphaFoldDB" id="A0A0F9CXS1"/>
<dbReference type="EMBL" id="LAZR01042060">
    <property type="protein sequence ID" value="KKL10441.1"/>
    <property type="molecule type" value="Genomic_DNA"/>
</dbReference>
<gene>
    <name evidence="1" type="ORF">LCGC14_2555820</name>
</gene>
<proteinExistence type="predicted"/>
<evidence type="ECO:0000313" key="1">
    <source>
        <dbReference type="EMBL" id="KKL10441.1"/>
    </source>
</evidence>
<comment type="caution">
    <text evidence="1">The sequence shown here is derived from an EMBL/GenBank/DDBJ whole genome shotgun (WGS) entry which is preliminary data.</text>
</comment>
<protein>
    <submittedName>
        <fullName evidence="1">Uncharacterized protein</fullName>
    </submittedName>
</protein>
<reference evidence="1" key="1">
    <citation type="journal article" date="2015" name="Nature">
        <title>Complex archaea that bridge the gap between prokaryotes and eukaryotes.</title>
        <authorList>
            <person name="Spang A."/>
            <person name="Saw J.H."/>
            <person name="Jorgensen S.L."/>
            <person name="Zaremba-Niedzwiedzka K."/>
            <person name="Martijn J."/>
            <person name="Lind A.E."/>
            <person name="van Eijk R."/>
            <person name="Schleper C."/>
            <person name="Guy L."/>
            <person name="Ettema T.J."/>
        </authorList>
    </citation>
    <scope>NUCLEOTIDE SEQUENCE</scope>
</reference>
<organism evidence="1">
    <name type="scientific">marine sediment metagenome</name>
    <dbReference type="NCBI Taxonomy" id="412755"/>
    <lineage>
        <taxon>unclassified sequences</taxon>
        <taxon>metagenomes</taxon>
        <taxon>ecological metagenomes</taxon>
    </lineage>
</organism>
<sequence length="58" mass="6737">MAFQFAYRTADAEVYSDPKRPRTQRTTIYPGRRWVKDAADGIHKPYVERLDVLAIHSA</sequence>
<feature type="non-terminal residue" evidence="1">
    <location>
        <position position="58"/>
    </location>
</feature>